<dbReference type="Proteomes" id="UP000675881">
    <property type="component" value="Chromosome 5"/>
</dbReference>
<dbReference type="EMBL" id="HG994584">
    <property type="protein sequence ID" value="CAF2935097.1"/>
    <property type="molecule type" value="Genomic_DNA"/>
</dbReference>
<protein>
    <submittedName>
        <fullName evidence="1">(salmon louse) hypothetical protein</fullName>
    </submittedName>
</protein>
<dbReference type="AlphaFoldDB" id="A0A7R8CUB3"/>
<keyword evidence="2" id="KW-1185">Reference proteome</keyword>
<reference evidence="1" key="1">
    <citation type="submission" date="2021-02" db="EMBL/GenBank/DDBJ databases">
        <authorList>
            <person name="Bekaert M."/>
        </authorList>
    </citation>
    <scope>NUCLEOTIDE SEQUENCE</scope>
    <source>
        <strain evidence="1">IoA-00</strain>
    </source>
</reference>
<sequence>MGPPFHIGYNDTEHHGREWVFDAIDMKPFFNTEVPQNGRPWLYPPSIAPFQRSPNCGWMSLHPVEEFRTLGDSGLLAALCKELLLVNGGGPPKSSTYIMMVHFTTLNSLAKVLKPID</sequence>
<accession>A0A7R8CUB3</accession>
<evidence type="ECO:0000313" key="1">
    <source>
        <dbReference type="EMBL" id="CAF2935097.1"/>
    </source>
</evidence>
<evidence type="ECO:0000313" key="2">
    <source>
        <dbReference type="Proteomes" id="UP000675881"/>
    </source>
</evidence>
<name>A0A7R8CUB3_LEPSM</name>
<proteinExistence type="predicted"/>
<organism evidence="1 2">
    <name type="scientific">Lepeophtheirus salmonis</name>
    <name type="common">Salmon louse</name>
    <name type="synonym">Caligus salmonis</name>
    <dbReference type="NCBI Taxonomy" id="72036"/>
    <lineage>
        <taxon>Eukaryota</taxon>
        <taxon>Metazoa</taxon>
        <taxon>Ecdysozoa</taxon>
        <taxon>Arthropoda</taxon>
        <taxon>Crustacea</taxon>
        <taxon>Multicrustacea</taxon>
        <taxon>Hexanauplia</taxon>
        <taxon>Copepoda</taxon>
        <taxon>Siphonostomatoida</taxon>
        <taxon>Caligidae</taxon>
        <taxon>Lepeophtheirus</taxon>
    </lineage>
</organism>
<gene>
    <name evidence="1" type="ORF">LSAA_9984</name>
</gene>